<dbReference type="InterPro" id="IPR043128">
    <property type="entry name" value="Rev_trsase/Diguanyl_cyclase"/>
</dbReference>
<dbReference type="PANTHER" id="PTHR46663:SF4">
    <property type="entry name" value="DIGUANYLATE CYCLASE DGCT-RELATED"/>
    <property type="match status" value="1"/>
</dbReference>
<dbReference type="InterPro" id="IPR029787">
    <property type="entry name" value="Nucleotide_cyclase"/>
</dbReference>
<dbReference type="PROSITE" id="PS50887">
    <property type="entry name" value="GGDEF"/>
    <property type="match status" value="1"/>
</dbReference>
<comment type="caution">
    <text evidence="4">The sequence shown here is derived from an EMBL/GenBank/DDBJ whole genome shotgun (WGS) entry which is preliminary data.</text>
</comment>
<dbReference type="Gene3D" id="3.30.450.20">
    <property type="entry name" value="PAS domain"/>
    <property type="match status" value="1"/>
</dbReference>
<dbReference type="PROSITE" id="PS50113">
    <property type="entry name" value="PAC"/>
    <property type="match status" value="1"/>
</dbReference>
<reference evidence="4 5" key="1">
    <citation type="submission" date="2020-04" db="EMBL/GenBank/DDBJ databases">
        <title>Enterovirga sp. isolate from soil.</title>
        <authorList>
            <person name="Chea S."/>
            <person name="Kim D.-U."/>
        </authorList>
    </citation>
    <scope>NUCLEOTIDE SEQUENCE [LARGE SCALE GENOMIC DNA]</scope>
    <source>
        <strain evidence="4 5">DB1703</strain>
    </source>
</reference>
<proteinExistence type="predicted"/>
<dbReference type="Pfam" id="PF00989">
    <property type="entry name" value="PAS"/>
    <property type="match status" value="1"/>
</dbReference>
<name>A0A849I799_9HYPH</name>
<accession>A0A849I799</accession>
<dbReference type="InterPro" id="IPR052163">
    <property type="entry name" value="DGC-Regulatory_Protein"/>
</dbReference>
<dbReference type="Gene3D" id="3.30.70.270">
    <property type="match status" value="1"/>
</dbReference>
<dbReference type="InterPro" id="IPR001610">
    <property type="entry name" value="PAC"/>
</dbReference>
<dbReference type="InterPro" id="IPR013767">
    <property type="entry name" value="PAS_fold"/>
</dbReference>
<dbReference type="SMART" id="SM00267">
    <property type="entry name" value="GGDEF"/>
    <property type="match status" value="1"/>
</dbReference>
<feature type="domain" description="GGDEF" evidence="3">
    <location>
        <begin position="298"/>
        <end position="431"/>
    </location>
</feature>
<dbReference type="RefSeq" id="WP_171218651.1">
    <property type="nucleotide sequence ID" value="NZ_JABEPP010000003.1"/>
</dbReference>
<dbReference type="CDD" id="cd01949">
    <property type="entry name" value="GGDEF"/>
    <property type="match status" value="1"/>
</dbReference>
<dbReference type="InterPro" id="IPR000014">
    <property type="entry name" value="PAS"/>
</dbReference>
<dbReference type="PANTHER" id="PTHR46663">
    <property type="entry name" value="DIGUANYLATE CYCLASE DGCT-RELATED"/>
    <property type="match status" value="1"/>
</dbReference>
<evidence type="ECO:0000259" key="2">
    <source>
        <dbReference type="PROSITE" id="PS50113"/>
    </source>
</evidence>
<sequence>MSAVAAGLDLGQLASESERLLEFLYVCPVGLVETDEAGEVSLMNPLAARLLMPIAAPASLANLFAALEPYAPDLRYIASSFGGERGAICENRRIHLRQGRPDAPEVLACSLIKIERGRIMAVLTDVTEQVVQERRLKEAESWFSMILAGVNDFALLSLDATGRISAWNVSGERQTGYASRDVLGRTMNVFYFPDEAVQGRALQQVDLARRDGWHIDEGWRRRKDGSRYWCQSLVSALEEKTGEVTGFSVVLRDVTQSKTNAEEIRRLLTTDQLTGVSNRARFFELGEAEFTRWKRFRQPLSAMMVDVDHFKRVNDGHGHAAGDEVLKQVAASLQGGLRSIDAIGRLGGEEFAILLPSVDLQGAAMIAERLRQTVAALAPVVDGRTIPVTVSIGCAEIAADAPDLETLLKSADGALYAAKQGGRNKVAVVPPAAAA</sequence>
<keyword evidence="5" id="KW-1185">Reference proteome</keyword>
<dbReference type="CDD" id="cd00130">
    <property type="entry name" value="PAS"/>
    <property type="match status" value="1"/>
</dbReference>
<dbReference type="FunFam" id="3.30.70.270:FF:000001">
    <property type="entry name" value="Diguanylate cyclase domain protein"/>
    <property type="match status" value="1"/>
</dbReference>
<evidence type="ECO:0000313" key="4">
    <source>
        <dbReference type="EMBL" id="NNM73161.1"/>
    </source>
</evidence>
<dbReference type="Pfam" id="PF00990">
    <property type="entry name" value="GGDEF"/>
    <property type="match status" value="1"/>
</dbReference>
<dbReference type="Proteomes" id="UP000564885">
    <property type="component" value="Unassembled WGS sequence"/>
</dbReference>
<gene>
    <name evidence="4" type="ORF">HJG44_12300</name>
</gene>
<dbReference type="SUPFAM" id="SSF55785">
    <property type="entry name" value="PYP-like sensor domain (PAS domain)"/>
    <property type="match status" value="1"/>
</dbReference>
<dbReference type="SUPFAM" id="SSF55073">
    <property type="entry name" value="Nucleotide cyclase"/>
    <property type="match status" value="1"/>
</dbReference>
<dbReference type="GO" id="GO:0003824">
    <property type="term" value="F:catalytic activity"/>
    <property type="evidence" value="ECO:0007669"/>
    <property type="project" value="UniProtKB-ARBA"/>
</dbReference>
<evidence type="ECO:0000259" key="1">
    <source>
        <dbReference type="PROSITE" id="PS50112"/>
    </source>
</evidence>
<dbReference type="GO" id="GO:0006355">
    <property type="term" value="P:regulation of DNA-templated transcription"/>
    <property type="evidence" value="ECO:0007669"/>
    <property type="project" value="InterPro"/>
</dbReference>
<feature type="domain" description="PAC" evidence="2">
    <location>
        <begin position="214"/>
        <end position="266"/>
    </location>
</feature>
<evidence type="ECO:0000259" key="3">
    <source>
        <dbReference type="PROSITE" id="PS50887"/>
    </source>
</evidence>
<dbReference type="InterPro" id="IPR000160">
    <property type="entry name" value="GGDEF_dom"/>
</dbReference>
<dbReference type="EMBL" id="JABEPP010000003">
    <property type="protein sequence ID" value="NNM73161.1"/>
    <property type="molecule type" value="Genomic_DNA"/>
</dbReference>
<dbReference type="AlphaFoldDB" id="A0A849I799"/>
<dbReference type="NCBIfam" id="TIGR00229">
    <property type="entry name" value="sensory_box"/>
    <property type="match status" value="1"/>
</dbReference>
<organism evidence="4 5">
    <name type="scientific">Enterovirga aerilata</name>
    <dbReference type="NCBI Taxonomy" id="2730920"/>
    <lineage>
        <taxon>Bacteria</taxon>
        <taxon>Pseudomonadati</taxon>
        <taxon>Pseudomonadota</taxon>
        <taxon>Alphaproteobacteria</taxon>
        <taxon>Hyphomicrobiales</taxon>
        <taxon>Methylobacteriaceae</taxon>
        <taxon>Enterovirga</taxon>
    </lineage>
</organism>
<protein>
    <submittedName>
        <fullName evidence="4">GGDEF domain-containing protein</fullName>
    </submittedName>
</protein>
<dbReference type="InterPro" id="IPR000700">
    <property type="entry name" value="PAS-assoc_C"/>
</dbReference>
<dbReference type="PROSITE" id="PS50112">
    <property type="entry name" value="PAS"/>
    <property type="match status" value="1"/>
</dbReference>
<feature type="domain" description="PAS" evidence="1">
    <location>
        <begin position="139"/>
        <end position="195"/>
    </location>
</feature>
<dbReference type="NCBIfam" id="TIGR00254">
    <property type="entry name" value="GGDEF"/>
    <property type="match status" value="1"/>
</dbReference>
<dbReference type="InterPro" id="IPR035965">
    <property type="entry name" value="PAS-like_dom_sf"/>
</dbReference>
<dbReference type="SMART" id="SM00086">
    <property type="entry name" value="PAC"/>
    <property type="match status" value="1"/>
</dbReference>
<evidence type="ECO:0000313" key="5">
    <source>
        <dbReference type="Proteomes" id="UP000564885"/>
    </source>
</evidence>